<reference evidence="2 3" key="1">
    <citation type="submission" date="2019-04" db="EMBL/GenBank/DDBJ databases">
        <authorList>
            <person name="Alioto T."/>
            <person name="Alioto T."/>
        </authorList>
    </citation>
    <scope>NUCLEOTIDE SEQUENCE [LARGE SCALE GENOMIC DNA]</scope>
</reference>
<evidence type="ECO:0000313" key="2">
    <source>
        <dbReference type="EMBL" id="VTJ82789.1"/>
    </source>
</evidence>
<keyword evidence="3" id="KW-1185">Reference proteome</keyword>
<organism evidence="2 3">
    <name type="scientific">Marmota monax</name>
    <name type="common">Woodchuck</name>
    <dbReference type="NCBI Taxonomy" id="9995"/>
    <lineage>
        <taxon>Eukaryota</taxon>
        <taxon>Metazoa</taxon>
        <taxon>Chordata</taxon>
        <taxon>Craniata</taxon>
        <taxon>Vertebrata</taxon>
        <taxon>Euteleostomi</taxon>
        <taxon>Mammalia</taxon>
        <taxon>Eutheria</taxon>
        <taxon>Euarchontoglires</taxon>
        <taxon>Glires</taxon>
        <taxon>Rodentia</taxon>
        <taxon>Sciuromorpha</taxon>
        <taxon>Sciuridae</taxon>
        <taxon>Xerinae</taxon>
        <taxon>Marmotini</taxon>
        <taxon>Marmota</taxon>
    </lineage>
</organism>
<dbReference type="AlphaFoldDB" id="A0A5E4CNR6"/>
<gene>
    <name evidence="1" type="ORF">GHT09_007172</name>
    <name evidence="2" type="ORF">MONAX_5E040981</name>
</gene>
<accession>A0A5E4CNR6</accession>
<protein>
    <submittedName>
        <fullName evidence="2">Uncharacterized protein</fullName>
    </submittedName>
</protein>
<evidence type="ECO:0000313" key="1">
    <source>
        <dbReference type="EMBL" id="KAF7481604.1"/>
    </source>
</evidence>
<dbReference type="EMBL" id="WJEC01000698">
    <property type="protein sequence ID" value="KAF7481604.1"/>
    <property type="molecule type" value="Genomic_DNA"/>
</dbReference>
<proteinExistence type="predicted"/>
<dbReference type="Proteomes" id="UP000662637">
    <property type="component" value="Unassembled WGS sequence"/>
</dbReference>
<name>A0A5E4CNR6_MARMO</name>
<sequence>MVGVSVCHHIRVGIKRRKAALPELCGLLQVRVAGNTTTLLLEERGGIYFQQPQEKPFFFSGVTVTQSPTISLGTVNSANDMQILQGRITVENLQRTPSADILNTSESRN</sequence>
<evidence type="ECO:0000313" key="3">
    <source>
        <dbReference type="Proteomes" id="UP000335636"/>
    </source>
</evidence>
<reference evidence="1" key="2">
    <citation type="submission" date="2020-08" db="EMBL/GenBank/DDBJ databases">
        <authorList>
            <person name="Shumante A."/>
            <person name="Zimin A.V."/>
            <person name="Puiu D."/>
            <person name="Salzberg S.L."/>
        </authorList>
    </citation>
    <scope>NUCLEOTIDE SEQUENCE</scope>
    <source>
        <strain evidence="1">WC2-LM</strain>
        <tissue evidence="1">Liver</tissue>
    </source>
</reference>
<dbReference type="Proteomes" id="UP000335636">
    <property type="component" value="Unassembled WGS sequence"/>
</dbReference>
<dbReference type="EMBL" id="CABDUW010001581">
    <property type="protein sequence ID" value="VTJ82789.1"/>
    <property type="molecule type" value="Genomic_DNA"/>
</dbReference>